<dbReference type="InterPro" id="IPR023346">
    <property type="entry name" value="Lysozyme-like_dom_sf"/>
</dbReference>
<dbReference type="Gene3D" id="1.10.530.10">
    <property type="match status" value="1"/>
</dbReference>
<comment type="similarity">
    <text evidence="1">Belongs to the transglycosylase Slt family.</text>
</comment>
<dbReference type="OrthoDB" id="9815002at2"/>
<organism evidence="3 4">
    <name type="scientific">Paraburkholderia dinghuensis</name>
    <dbReference type="NCBI Taxonomy" id="2305225"/>
    <lineage>
        <taxon>Bacteria</taxon>
        <taxon>Pseudomonadati</taxon>
        <taxon>Pseudomonadota</taxon>
        <taxon>Betaproteobacteria</taxon>
        <taxon>Burkholderiales</taxon>
        <taxon>Burkholderiaceae</taxon>
        <taxon>Paraburkholderia</taxon>
    </lineage>
</organism>
<gene>
    <name evidence="3" type="ORF">D1Y85_12160</name>
</gene>
<dbReference type="Pfam" id="PF01464">
    <property type="entry name" value="SLT"/>
    <property type="match status" value="1"/>
</dbReference>
<dbReference type="InterPro" id="IPR008258">
    <property type="entry name" value="Transglycosylase_SLT_dom_1"/>
</dbReference>
<evidence type="ECO:0000256" key="1">
    <source>
        <dbReference type="ARBA" id="ARBA00007734"/>
    </source>
</evidence>
<comment type="caution">
    <text evidence="3">The sequence shown here is derived from an EMBL/GenBank/DDBJ whole genome shotgun (WGS) entry which is preliminary data.</text>
</comment>
<keyword evidence="4" id="KW-1185">Reference proteome</keyword>
<protein>
    <recommendedName>
        <fullName evidence="2">Transglycosylase SLT domain-containing protein</fullName>
    </recommendedName>
</protein>
<evidence type="ECO:0000313" key="4">
    <source>
        <dbReference type="Proteomes" id="UP000272778"/>
    </source>
</evidence>
<dbReference type="Proteomes" id="UP000272778">
    <property type="component" value="Unassembled WGS sequence"/>
</dbReference>
<dbReference type="AlphaFoldDB" id="A0A3N6MSG6"/>
<evidence type="ECO:0000313" key="3">
    <source>
        <dbReference type="EMBL" id="RQH06619.1"/>
    </source>
</evidence>
<dbReference type="RefSeq" id="WP_124151296.1">
    <property type="nucleotide sequence ID" value="NZ_RQIS01000007.1"/>
</dbReference>
<feature type="domain" description="Transglycosylase SLT" evidence="2">
    <location>
        <begin position="14"/>
        <end position="115"/>
    </location>
</feature>
<reference evidence="3 4" key="1">
    <citation type="submission" date="2018-11" db="EMBL/GenBank/DDBJ databases">
        <title>Paraburkholderia sp. DHOA04, isolated from soil.</title>
        <authorList>
            <person name="Gao Z.-H."/>
            <person name="Qiu L.-H."/>
            <person name="Fu J.-C."/>
        </authorList>
    </citation>
    <scope>NUCLEOTIDE SEQUENCE [LARGE SCALE GENOMIC DNA]</scope>
    <source>
        <strain evidence="3 4">DHOA04</strain>
    </source>
</reference>
<evidence type="ECO:0000259" key="2">
    <source>
        <dbReference type="Pfam" id="PF01464"/>
    </source>
</evidence>
<dbReference type="PANTHER" id="PTHR37423:SF2">
    <property type="entry name" value="MEMBRANE-BOUND LYTIC MUREIN TRANSGLYCOSYLASE C"/>
    <property type="match status" value="1"/>
</dbReference>
<dbReference type="EMBL" id="RQIS01000007">
    <property type="protein sequence ID" value="RQH06619.1"/>
    <property type="molecule type" value="Genomic_DNA"/>
</dbReference>
<name>A0A3N6MSG6_9BURK</name>
<sequence>MNLPADLQRYIATAQQAGNQYGVPPELLVGQMHQESNFNPNAVSPSGAVGISQFMPATAKEYGIDPRDPVQSIGSQAQMMRGLYNRYGSWRSALQAYNWGQGNMDSYLRTGKGTKGQPMPAETQAYPDQVFGHARTHAGGRLPASLASAALESDMGGSRDLLGSSGGLEGFSGSSGIPSSLISTPRGPHVAMPSTQEEHDMMSSIASRGYAPDVEQQIVKSLAQLLPARDSLSGRDMLGDGGLPDDLDPVIRDIVDKA</sequence>
<proteinExistence type="inferred from homology"/>
<dbReference type="SUPFAM" id="SSF53955">
    <property type="entry name" value="Lysozyme-like"/>
    <property type="match status" value="1"/>
</dbReference>
<dbReference type="PANTHER" id="PTHR37423">
    <property type="entry name" value="SOLUBLE LYTIC MUREIN TRANSGLYCOSYLASE-RELATED"/>
    <property type="match status" value="1"/>
</dbReference>
<accession>A0A3N6MSG6</accession>